<protein>
    <recommendedName>
        <fullName evidence="1">DUF4123 domain-containing protein</fullName>
    </recommendedName>
</protein>
<feature type="domain" description="DUF4123" evidence="1">
    <location>
        <begin position="7"/>
        <end position="118"/>
    </location>
</feature>
<evidence type="ECO:0000313" key="3">
    <source>
        <dbReference type="Proteomes" id="UP000051221"/>
    </source>
</evidence>
<proteinExistence type="predicted"/>
<dbReference type="InParanoid" id="A0A0Q2MF64"/>
<dbReference type="Pfam" id="PF13503">
    <property type="entry name" value="DUF4123"/>
    <property type="match status" value="1"/>
</dbReference>
<evidence type="ECO:0000259" key="1">
    <source>
        <dbReference type="Pfam" id="PF13503"/>
    </source>
</evidence>
<keyword evidence="3" id="KW-1185">Reference proteome</keyword>
<dbReference type="EMBL" id="LKHS01000007">
    <property type="protein sequence ID" value="KQH86370.1"/>
    <property type="molecule type" value="Genomic_DNA"/>
</dbReference>
<name>A0A0Q2MF64_VIBFU</name>
<dbReference type="Proteomes" id="UP000051221">
    <property type="component" value="Unassembled WGS sequence"/>
</dbReference>
<organism evidence="2 3">
    <name type="scientific">Vibrio furnissii</name>
    <dbReference type="NCBI Taxonomy" id="29494"/>
    <lineage>
        <taxon>Bacteria</taxon>
        <taxon>Pseudomonadati</taxon>
        <taxon>Pseudomonadota</taxon>
        <taxon>Gammaproteobacteria</taxon>
        <taxon>Vibrionales</taxon>
        <taxon>Vibrionaceae</taxon>
        <taxon>Vibrio</taxon>
    </lineage>
</organism>
<sequence length="261" mass="30119">MKMTQTFAVVDRAIEPDVLAVCDRLECECWCLFPEPVDDEFARVAPYLVRVNSELVNWLKPKAAPWGFIFESDEAPKSLRAHLRRLLDVVVEENSQRLFLRFYDPRILWSLLNAFDPLRLNHFLGPIQSVRTFFPQQVQSGFEQLAPYRPFGYEIYSPFPISQGQYDAVLDRCRLNLIADVALVLNDASAEFSAQLVNQLIEWDIAQPESIKRIAALCQEQNVMSWALFPSDWQVSLSQTDLSSDFRVNSLLHQVRSQHVL</sequence>
<gene>
    <name evidence="2" type="ORF">AMR76_10095</name>
</gene>
<comment type="caution">
    <text evidence="2">The sequence shown here is derived from an EMBL/GenBank/DDBJ whole genome shotgun (WGS) entry which is preliminary data.</text>
</comment>
<dbReference type="AlphaFoldDB" id="A0A0Q2MF64"/>
<accession>A0A0Q2MF64</accession>
<dbReference type="RefSeq" id="WP_055465990.1">
    <property type="nucleotide sequence ID" value="NZ_LKHS01000007.1"/>
</dbReference>
<evidence type="ECO:0000313" key="2">
    <source>
        <dbReference type="EMBL" id="KQH86370.1"/>
    </source>
</evidence>
<reference evidence="2 3" key="1">
    <citation type="submission" date="2015-08" db="EMBL/GenBank/DDBJ databases">
        <title>Antibacterial properties of a collection of Vibrionaceae strains.</title>
        <authorList>
            <person name="Giubergia S."/>
        </authorList>
    </citation>
    <scope>NUCLEOTIDE SEQUENCE [LARGE SCALE GENOMIC DNA]</scope>
    <source>
        <strain evidence="2 3">S0821</strain>
    </source>
</reference>
<dbReference type="InterPro" id="IPR025391">
    <property type="entry name" value="DUF4123"/>
</dbReference>